<feature type="transmembrane region" description="Helical" evidence="6">
    <location>
        <begin position="393"/>
        <end position="413"/>
    </location>
</feature>
<gene>
    <name evidence="8" type="primary">PUT4</name>
    <name evidence="8" type="ORF">AWJ20_3976</name>
</gene>
<dbReference type="PANTHER" id="PTHR43341">
    <property type="entry name" value="AMINO ACID PERMEASE"/>
    <property type="match status" value="1"/>
</dbReference>
<evidence type="ECO:0000256" key="3">
    <source>
        <dbReference type="ARBA" id="ARBA00022692"/>
    </source>
</evidence>
<protein>
    <submittedName>
        <fullName evidence="8">Proline permease PUT4</fullName>
    </submittedName>
</protein>
<evidence type="ECO:0000259" key="7">
    <source>
        <dbReference type="Pfam" id="PF00324"/>
    </source>
</evidence>
<evidence type="ECO:0000256" key="2">
    <source>
        <dbReference type="ARBA" id="ARBA00022448"/>
    </source>
</evidence>
<dbReference type="PANTHER" id="PTHR43341:SF18">
    <property type="entry name" value="AMINO ACID PERMEASE_ SLC12A DOMAIN-CONTAINING PROTEIN"/>
    <property type="match status" value="1"/>
</dbReference>
<dbReference type="GeneID" id="30036056"/>
<feature type="transmembrane region" description="Helical" evidence="6">
    <location>
        <begin position="443"/>
        <end position="467"/>
    </location>
</feature>
<evidence type="ECO:0000256" key="1">
    <source>
        <dbReference type="ARBA" id="ARBA00004141"/>
    </source>
</evidence>
<dbReference type="KEGG" id="slb:AWJ20_3976"/>
<feature type="transmembrane region" description="Helical" evidence="6">
    <location>
        <begin position="270"/>
        <end position="291"/>
    </location>
</feature>
<keyword evidence="5 6" id="KW-0472">Membrane</keyword>
<dbReference type="Gene3D" id="1.20.1740.10">
    <property type="entry name" value="Amino acid/polyamine transporter I"/>
    <property type="match status" value="1"/>
</dbReference>
<feature type="transmembrane region" description="Helical" evidence="6">
    <location>
        <begin position="368"/>
        <end position="387"/>
    </location>
</feature>
<dbReference type="FunFam" id="1.20.1740.10:FF:000001">
    <property type="entry name" value="Amino acid permease"/>
    <property type="match status" value="1"/>
</dbReference>
<accession>A0A167C3J3</accession>
<organism evidence="8 9">
    <name type="scientific">Sugiyamaella lignohabitans</name>
    <dbReference type="NCBI Taxonomy" id="796027"/>
    <lineage>
        <taxon>Eukaryota</taxon>
        <taxon>Fungi</taxon>
        <taxon>Dikarya</taxon>
        <taxon>Ascomycota</taxon>
        <taxon>Saccharomycotina</taxon>
        <taxon>Dipodascomycetes</taxon>
        <taxon>Dipodascales</taxon>
        <taxon>Trichomonascaceae</taxon>
        <taxon>Sugiyamaella</taxon>
    </lineage>
</organism>
<dbReference type="OrthoDB" id="3900342at2759"/>
<feature type="domain" description="Amino acid permease/ SLC12A" evidence="7">
    <location>
        <begin position="42"/>
        <end position="496"/>
    </location>
</feature>
<keyword evidence="4 6" id="KW-1133">Transmembrane helix</keyword>
<keyword evidence="9" id="KW-1185">Reference proteome</keyword>
<dbReference type="InterPro" id="IPR050524">
    <property type="entry name" value="APC_YAT"/>
</dbReference>
<keyword evidence="3 6" id="KW-0812">Transmembrane</keyword>
<feature type="transmembrane region" description="Helical" evidence="6">
    <location>
        <begin position="229"/>
        <end position="250"/>
    </location>
</feature>
<evidence type="ECO:0000256" key="6">
    <source>
        <dbReference type="SAM" id="Phobius"/>
    </source>
</evidence>
<feature type="transmembrane region" description="Helical" evidence="6">
    <location>
        <begin position="118"/>
        <end position="143"/>
    </location>
</feature>
<dbReference type="Pfam" id="PF00324">
    <property type="entry name" value="AA_permease"/>
    <property type="match status" value="1"/>
</dbReference>
<reference evidence="8 9" key="1">
    <citation type="submission" date="2016-02" db="EMBL/GenBank/DDBJ databases">
        <title>Complete genome sequence and transcriptome regulation of the pentose utilising yeast Sugiyamaella lignohabitans.</title>
        <authorList>
            <person name="Bellasio M."/>
            <person name="Peymann A."/>
            <person name="Valli M."/>
            <person name="Sipitzky M."/>
            <person name="Graf A."/>
            <person name="Sauer M."/>
            <person name="Marx H."/>
            <person name="Mattanovich D."/>
        </authorList>
    </citation>
    <scope>NUCLEOTIDE SEQUENCE [LARGE SCALE GENOMIC DNA]</scope>
    <source>
        <strain evidence="8 9">CBS 10342</strain>
    </source>
</reference>
<dbReference type="InterPro" id="IPR004841">
    <property type="entry name" value="AA-permease/SLC12A_dom"/>
</dbReference>
<comment type="subcellular location">
    <subcellularLocation>
        <location evidence="1">Membrane</location>
        <topology evidence="1">Multi-pass membrane protein</topology>
    </subcellularLocation>
</comment>
<feature type="transmembrane region" description="Helical" evidence="6">
    <location>
        <begin position="73"/>
        <end position="97"/>
    </location>
</feature>
<dbReference type="AlphaFoldDB" id="A0A167C3J3"/>
<feature type="transmembrane region" description="Helical" evidence="6">
    <location>
        <begin position="43"/>
        <end position="61"/>
    </location>
</feature>
<evidence type="ECO:0000256" key="4">
    <source>
        <dbReference type="ARBA" id="ARBA00022989"/>
    </source>
</evidence>
<proteinExistence type="predicted"/>
<evidence type="ECO:0000256" key="5">
    <source>
        <dbReference type="ARBA" id="ARBA00023136"/>
    </source>
</evidence>
<dbReference type="GO" id="GO:0016020">
    <property type="term" value="C:membrane"/>
    <property type="evidence" value="ECO:0007669"/>
    <property type="project" value="UniProtKB-SubCell"/>
</dbReference>
<dbReference type="EMBL" id="CP014500">
    <property type="protein sequence ID" value="ANB11174.1"/>
    <property type="molecule type" value="Genomic_DNA"/>
</dbReference>
<feature type="transmembrane region" description="Helical" evidence="6">
    <location>
        <begin position="175"/>
        <end position="195"/>
    </location>
</feature>
<dbReference type="PIRSF" id="PIRSF006060">
    <property type="entry name" value="AA_transporter"/>
    <property type="match status" value="1"/>
</dbReference>
<name>A0A167C3J3_9ASCO</name>
<evidence type="ECO:0000313" key="9">
    <source>
        <dbReference type="Proteomes" id="UP000189580"/>
    </source>
</evidence>
<feature type="transmembrane region" description="Helical" evidence="6">
    <location>
        <begin position="323"/>
        <end position="348"/>
    </location>
</feature>
<dbReference type="RefSeq" id="XP_018733651.1">
    <property type="nucleotide sequence ID" value="XM_018881018.1"/>
</dbReference>
<evidence type="ECO:0000313" key="8">
    <source>
        <dbReference type="EMBL" id="ANB11174.1"/>
    </source>
</evidence>
<keyword evidence="2" id="KW-0813">Transport</keyword>
<feature type="transmembrane region" description="Helical" evidence="6">
    <location>
        <begin position="473"/>
        <end position="492"/>
    </location>
</feature>
<dbReference type="Proteomes" id="UP000189580">
    <property type="component" value="Chromosome c"/>
</dbReference>
<sequence length="534" mass="58869">MKNTENKVATFEYNVGIEEGSVEVVEVFKEEQRLEKRLEQRHIQMIALVGVIGTGLFLSSGSSLQKAGPLGMLLSYLTIAIIVSLNQLAMAETAALMPSTASSIRQAQHFIDPAMSFAYGWLQMWSIIVPSELVATAVIVSYWTDLSSGIWLTVFIVLSVLSNCWSVRVYGELEFFFAILKILLILGLILAGLVLDLGGVPGQPRLGFHYWKDPGVFASFMKPGSAGKAIGFFSVLNSAVYSFGGVQNIAYLSGETKNPRRNIPKAAKRILYRVVSFYMITLFIMSLIVPYNDPRISNGSGNASGSPFVVAFEQAGIKALPSIVNAIVLTSAWSAANTGLVAGSRTLFSLANNGQAPKIFLRTNKRGLPWVGTIVTALFMPLSYMTLGSSSSIVFGYLVNVTSSILLINWILISAIHYRLNRALEVQGYSRSDLPFHIRGGKALGLISGISSSLLLLIGGFTIFIKWDTADFVSAYVTIPLFVGFFTFWKLFKKTKWIRYEDIDLKSLFQDVELNPEPPEEPLRGWKRLQFLWA</sequence>
<feature type="transmembrane region" description="Helical" evidence="6">
    <location>
        <begin position="149"/>
        <end position="168"/>
    </location>
</feature>
<dbReference type="GO" id="GO:0015171">
    <property type="term" value="F:amino acid transmembrane transporter activity"/>
    <property type="evidence" value="ECO:0007669"/>
    <property type="project" value="TreeGrafter"/>
</dbReference>